<evidence type="ECO:0000259" key="3">
    <source>
        <dbReference type="PROSITE" id="PS50948"/>
    </source>
</evidence>
<dbReference type="PROSITE" id="PS50948">
    <property type="entry name" value="PAN"/>
    <property type="match status" value="1"/>
</dbReference>
<evidence type="ECO:0000313" key="5">
    <source>
        <dbReference type="Proteomes" id="UP000483820"/>
    </source>
</evidence>
<dbReference type="Pfam" id="PF00024">
    <property type="entry name" value="PAN_1"/>
    <property type="match status" value="1"/>
</dbReference>
<feature type="domain" description="Apple" evidence="3">
    <location>
        <begin position="131"/>
        <end position="210"/>
    </location>
</feature>
<organism evidence="4 5">
    <name type="scientific">Caenorhabditis remanei</name>
    <name type="common">Caenorhabditis vulgaris</name>
    <dbReference type="NCBI Taxonomy" id="31234"/>
    <lineage>
        <taxon>Eukaryota</taxon>
        <taxon>Metazoa</taxon>
        <taxon>Ecdysozoa</taxon>
        <taxon>Nematoda</taxon>
        <taxon>Chromadorea</taxon>
        <taxon>Rhabditida</taxon>
        <taxon>Rhabditina</taxon>
        <taxon>Rhabditomorpha</taxon>
        <taxon>Rhabditoidea</taxon>
        <taxon>Rhabditidae</taxon>
        <taxon>Peloderinae</taxon>
        <taxon>Caenorhabditis</taxon>
    </lineage>
</organism>
<name>A0A6A5GXI7_CAERE</name>
<accession>A0A6A5GXI7</accession>
<dbReference type="Gene3D" id="3.50.4.10">
    <property type="entry name" value="Hepatocyte Growth Factor"/>
    <property type="match status" value="1"/>
</dbReference>
<dbReference type="RefSeq" id="XP_053586390.1">
    <property type="nucleotide sequence ID" value="XM_053726813.1"/>
</dbReference>
<dbReference type="SUPFAM" id="SSF57414">
    <property type="entry name" value="Hairpin loop containing domain-like"/>
    <property type="match status" value="2"/>
</dbReference>
<evidence type="ECO:0000313" key="4">
    <source>
        <dbReference type="EMBL" id="KAF1760168.1"/>
    </source>
</evidence>
<gene>
    <name evidence="4" type="ORF">GCK72_008414</name>
</gene>
<feature type="compositionally biased region" description="Basic and acidic residues" evidence="1">
    <location>
        <begin position="102"/>
        <end position="115"/>
    </location>
</feature>
<dbReference type="InterPro" id="IPR003609">
    <property type="entry name" value="Pan_app"/>
</dbReference>
<keyword evidence="2" id="KW-0732">Signal</keyword>
<sequence>MRFFTVILISWIFFFPSNASNLVEDITDKEEASNDDHLQTFPTPPPIGTTTSTADALFTRMNEILRKEDKEKSQNFQVFTEKDLVANSNTNPYFSTTRKPKNRSDSSQKARDPDSQHNQVIAGIPDLSDPCFRRYENSIIVNAQPYERRSSTGLIHCKSHCLNSQIGVYSCRSFVYDNVNRVCDLFAHVGDQAPARLLKFQTRDYFEPTDIVHCLSLINSVSRSTNEDSDSEEISPPSPPPSAPIIALATNTDKRDEDETESVTTEKIEDITVSSTSSEISPDDNCPRGKQSTFLRTEGFELFKHDEQEMVVDDVAECAKACIENKGSMPRLACIWRDYSCWRGSSRQSS</sequence>
<dbReference type="CTD" id="9804996"/>
<feature type="signal peptide" evidence="2">
    <location>
        <begin position="1"/>
        <end position="19"/>
    </location>
</feature>
<protein>
    <recommendedName>
        <fullName evidence="3">Apple domain-containing protein</fullName>
    </recommendedName>
</protein>
<dbReference type="SMART" id="SM00473">
    <property type="entry name" value="PAN_AP"/>
    <property type="match status" value="1"/>
</dbReference>
<dbReference type="Proteomes" id="UP000483820">
    <property type="component" value="Chromosome III"/>
</dbReference>
<evidence type="ECO:0000256" key="2">
    <source>
        <dbReference type="SAM" id="SignalP"/>
    </source>
</evidence>
<feature type="chain" id="PRO_5025432650" description="Apple domain-containing protein" evidence="2">
    <location>
        <begin position="20"/>
        <end position="350"/>
    </location>
</feature>
<evidence type="ECO:0000256" key="1">
    <source>
        <dbReference type="SAM" id="MobiDB-lite"/>
    </source>
</evidence>
<comment type="caution">
    <text evidence="4">The sequence shown here is derived from an EMBL/GenBank/DDBJ whole genome shotgun (WGS) entry which is preliminary data.</text>
</comment>
<dbReference type="GeneID" id="9804996"/>
<proteinExistence type="predicted"/>
<dbReference type="EMBL" id="WUAV01000003">
    <property type="protein sequence ID" value="KAF1760168.1"/>
    <property type="molecule type" value="Genomic_DNA"/>
</dbReference>
<feature type="region of interest" description="Disordered" evidence="1">
    <location>
        <begin position="89"/>
        <end position="120"/>
    </location>
</feature>
<dbReference type="KEGG" id="crq:GCK72_008414"/>
<feature type="region of interest" description="Disordered" evidence="1">
    <location>
        <begin position="225"/>
        <end position="290"/>
    </location>
</feature>
<dbReference type="AlphaFoldDB" id="A0A6A5GXI7"/>
<reference evidence="4 5" key="1">
    <citation type="submission" date="2019-12" db="EMBL/GenBank/DDBJ databases">
        <title>Chromosome-level assembly of the Caenorhabditis remanei genome.</title>
        <authorList>
            <person name="Teterina A.A."/>
            <person name="Willis J.H."/>
            <person name="Phillips P.C."/>
        </authorList>
    </citation>
    <scope>NUCLEOTIDE SEQUENCE [LARGE SCALE GENOMIC DNA]</scope>
    <source>
        <strain evidence="4 5">PX506</strain>
        <tissue evidence="4">Whole organism</tissue>
    </source>
</reference>